<protein>
    <recommendedName>
        <fullName evidence="3">Alpha/beta hydrolase</fullName>
    </recommendedName>
</protein>
<dbReference type="AlphaFoldDB" id="A0A7Y9WAR2"/>
<accession>A0A7Y9WAR2</accession>
<evidence type="ECO:0000313" key="1">
    <source>
        <dbReference type="EMBL" id="NYH16858.1"/>
    </source>
</evidence>
<reference evidence="1 2" key="1">
    <citation type="submission" date="2020-07" db="EMBL/GenBank/DDBJ databases">
        <title>Exploring microbial biodiversity for novel pathways involved in the catabolism of aromatic compounds derived from lignin.</title>
        <authorList>
            <person name="Elkins J."/>
        </authorList>
    </citation>
    <scope>NUCLEOTIDE SEQUENCE [LARGE SCALE GENOMIC DNA]</scope>
    <source>
        <strain evidence="1 2">H2C3B</strain>
    </source>
</reference>
<dbReference type="InterPro" id="IPR029058">
    <property type="entry name" value="AB_hydrolase_fold"/>
</dbReference>
<comment type="caution">
    <text evidence="1">The sequence shown here is derived from an EMBL/GenBank/DDBJ whole genome shotgun (WGS) entry which is preliminary data.</text>
</comment>
<evidence type="ECO:0008006" key="3">
    <source>
        <dbReference type="Google" id="ProtNLM"/>
    </source>
</evidence>
<sequence>MNNPMLCGKLKGAWCEPDPKGDKWALHPILGTDPKQYGAYGQGEAITEDSPEFKRFIKFQYRVYAIGYNWLQSNEDSGGDVISGSDYVDPKTKKTTRLMGITEICKENHTGKAIILTHSMGGLVARFAVISHGAGSSIHGVFHGAQPATGAPLAAKRFRTGGGSEGGMNGFVNGSLMGRDADEFIAVTANAPGPLELLPMPDYDNGEAWWIFARPDGQVMMQFPKNSDAYNDLYMNSKWYGLMPEEKKLDPAGVVKKRLDKVGNHETVLNNYQKTIKDVVTRQNRLINKYHGKTYVAYGDGGLETRSSDMSTESGAKGQPTIEKGEATRELLAWGKALWTGDLPSDVTEDELSAATLLHDSHGGEVRVLLEQRKLSVTFTVQKTNTMSGVNNKTDWSLVALKTGITPGDGTVPAWSAQAQARGLNPNVKGDPAQGVQMAFEQGGYEHMKSYAHPWTRWALLYSVVQIVKDVDVPGGA</sequence>
<name>A0A7Y9WAR2_9BURK</name>
<proteinExistence type="predicted"/>
<dbReference type="SUPFAM" id="SSF53474">
    <property type="entry name" value="alpha/beta-Hydrolases"/>
    <property type="match status" value="1"/>
</dbReference>
<dbReference type="Gene3D" id="3.40.50.1820">
    <property type="entry name" value="alpha/beta hydrolase"/>
    <property type="match status" value="1"/>
</dbReference>
<organism evidence="1 2">
    <name type="scientific">Paraburkholderia bryophila</name>
    <dbReference type="NCBI Taxonomy" id="420952"/>
    <lineage>
        <taxon>Bacteria</taxon>
        <taxon>Pseudomonadati</taxon>
        <taxon>Pseudomonadota</taxon>
        <taxon>Betaproteobacteria</taxon>
        <taxon>Burkholderiales</taxon>
        <taxon>Burkholderiaceae</taxon>
        <taxon>Paraburkholderia</taxon>
    </lineage>
</organism>
<gene>
    <name evidence="1" type="ORF">GGD41_004086</name>
</gene>
<dbReference type="RefSeq" id="WP_306456849.1">
    <property type="nucleotide sequence ID" value="NZ_JACCAU010000001.1"/>
</dbReference>
<dbReference type="EMBL" id="JACCAU010000001">
    <property type="protein sequence ID" value="NYH16858.1"/>
    <property type="molecule type" value="Genomic_DNA"/>
</dbReference>
<evidence type="ECO:0000313" key="2">
    <source>
        <dbReference type="Proteomes" id="UP000572540"/>
    </source>
</evidence>
<dbReference type="Proteomes" id="UP000572540">
    <property type="component" value="Unassembled WGS sequence"/>
</dbReference>